<dbReference type="PANTHER" id="PTHR11905:SF256">
    <property type="entry name" value="PEPTIDASE M12B DOMAIN-CONTAINING PROTEIN"/>
    <property type="match status" value="1"/>
</dbReference>
<feature type="domain" description="Peptidase M12B propeptide" evidence="3">
    <location>
        <begin position="105"/>
        <end position="175"/>
    </location>
</feature>
<dbReference type="PANTHER" id="PTHR11905">
    <property type="entry name" value="ADAM A DISINTEGRIN AND METALLOPROTEASE DOMAIN"/>
    <property type="match status" value="1"/>
</dbReference>
<dbReference type="Pfam" id="PF01562">
    <property type="entry name" value="Pep_M12B_propep"/>
    <property type="match status" value="1"/>
</dbReference>
<evidence type="ECO:0000313" key="8">
    <source>
        <dbReference type="Proteomes" id="UP000663829"/>
    </source>
</evidence>
<gene>
    <name evidence="5" type="ORF">GPM918_LOCUS32604</name>
    <name evidence="4" type="ORF">OVA965_LOCUS28324</name>
    <name evidence="7" type="ORF">SRO942_LOCUS33274</name>
    <name evidence="6" type="ORF">TMI583_LOCUS29080</name>
</gene>
<dbReference type="GO" id="GO:0004222">
    <property type="term" value="F:metalloendopeptidase activity"/>
    <property type="evidence" value="ECO:0007669"/>
    <property type="project" value="InterPro"/>
</dbReference>
<dbReference type="AlphaFoldDB" id="A0A815JW60"/>
<dbReference type="InterPro" id="IPR024079">
    <property type="entry name" value="MetalloPept_cat_dom_sf"/>
</dbReference>
<name>A0A815JW60_9BILA</name>
<evidence type="ECO:0008006" key="9">
    <source>
        <dbReference type="Google" id="ProtNLM"/>
    </source>
</evidence>
<evidence type="ECO:0000313" key="4">
    <source>
        <dbReference type="EMBL" id="CAF1296489.1"/>
    </source>
</evidence>
<dbReference type="Proteomes" id="UP000681722">
    <property type="component" value="Unassembled WGS sequence"/>
</dbReference>
<organism evidence="5 8">
    <name type="scientific">Didymodactylos carnosus</name>
    <dbReference type="NCBI Taxonomy" id="1234261"/>
    <lineage>
        <taxon>Eukaryota</taxon>
        <taxon>Metazoa</taxon>
        <taxon>Spiralia</taxon>
        <taxon>Gnathifera</taxon>
        <taxon>Rotifera</taxon>
        <taxon>Eurotatoria</taxon>
        <taxon>Bdelloidea</taxon>
        <taxon>Philodinida</taxon>
        <taxon>Philodinidae</taxon>
        <taxon>Didymodactylos</taxon>
    </lineage>
</organism>
<dbReference type="EMBL" id="CAJOBC010082155">
    <property type="protein sequence ID" value="CAF4281804.1"/>
    <property type="molecule type" value="Genomic_DNA"/>
</dbReference>
<dbReference type="EMBL" id="CAJNOQ010016752">
    <property type="protein sequence ID" value="CAF1386985.1"/>
    <property type="molecule type" value="Genomic_DNA"/>
</dbReference>
<dbReference type="EMBL" id="CAJOBA010040841">
    <property type="protein sequence ID" value="CAF4101805.1"/>
    <property type="molecule type" value="Genomic_DNA"/>
</dbReference>
<dbReference type="Proteomes" id="UP000682733">
    <property type="component" value="Unassembled WGS sequence"/>
</dbReference>
<sequence length="441" mass="51034">KSDKEQFNYEIVIPKPLKQLRSDHTPLSTLFSLLPDWKSHPSIPVTSISTENDFISSNDKHYRRKRSFDNSNTITSSSSSSSLSFLNKTSRYRIRKRKLMPPFSSLSSSLRRPNNKTPITTVTSNYRINGFNQTFDLLLFNDDSFISPTFVVQHFDENRTWITRDIVHCYYSGLVNHDPNSKVTLSLCNGMLGSFLYHDTEYYIEPKRNENNITWKFEHLLYTHKDHNDHPEPDSVRCPVHGKPYFERSDRQKRRRKKPFYSINNRSLPYSNTSINLTVNDTLSNDIENDFSQRSILRSRTDSNKILLTFNESLLLINDGHRSHRTKRNDPDPLAKHVEVFVAYDSDFETFHSDTDITSYILTLFSYLTFGGDAADILNKFCKWQKDFNTPITYDVAVLLTRIPLCLTELGTMCNTSSSCAVVRDNGFATAFTIAHELAHL</sequence>
<evidence type="ECO:0000313" key="7">
    <source>
        <dbReference type="EMBL" id="CAF4281804.1"/>
    </source>
</evidence>
<dbReference type="Pfam" id="PF01421">
    <property type="entry name" value="Reprolysin"/>
    <property type="match status" value="1"/>
</dbReference>
<dbReference type="InterPro" id="IPR001590">
    <property type="entry name" value="Peptidase_M12B"/>
</dbReference>
<dbReference type="SUPFAM" id="SSF55486">
    <property type="entry name" value="Metalloproteases ('zincins'), catalytic domain"/>
    <property type="match status" value="1"/>
</dbReference>
<accession>A0A815JW60</accession>
<dbReference type="Proteomes" id="UP000677228">
    <property type="component" value="Unassembled WGS sequence"/>
</dbReference>
<evidence type="ECO:0000259" key="2">
    <source>
        <dbReference type="Pfam" id="PF01421"/>
    </source>
</evidence>
<comment type="caution">
    <text evidence="5">The sequence shown here is derived from an EMBL/GenBank/DDBJ whole genome shotgun (WGS) entry which is preliminary data.</text>
</comment>
<evidence type="ECO:0000256" key="1">
    <source>
        <dbReference type="ARBA" id="ARBA00023157"/>
    </source>
</evidence>
<dbReference type="OrthoDB" id="5948003at2759"/>
<feature type="domain" description="Peptidase M12B" evidence="2">
    <location>
        <begin position="372"/>
        <end position="440"/>
    </location>
</feature>
<reference evidence="5" key="1">
    <citation type="submission" date="2021-02" db="EMBL/GenBank/DDBJ databases">
        <authorList>
            <person name="Nowell W R."/>
        </authorList>
    </citation>
    <scope>NUCLEOTIDE SEQUENCE</scope>
</reference>
<keyword evidence="8" id="KW-1185">Reference proteome</keyword>
<dbReference type="EMBL" id="CAJNOK010019259">
    <property type="protein sequence ID" value="CAF1296489.1"/>
    <property type="molecule type" value="Genomic_DNA"/>
</dbReference>
<dbReference type="GO" id="GO:0006508">
    <property type="term" value="P:proteolysis"/>
    <property type="evidence" value="ECO:0007669"/>
    <property type="project" value="InterPro"/>
</dbReference>
<proteinExistence type="predicted"/>
<protein>
    <recommendedName>
        <fullName evidence="9">Peptidase M12B domain-containing protein</fullName>
    </recommendedName>
</protein>
<evidence type="ECO:0000259" key="3">
    <source>
        <dbReference type="Pfam" id="PF01562"/>
    </source>
</evidence>
<dbReference type="Proteomes" id="UP000663829">
    <property type="component" value="Unassembled WGS sequence"/>
</dbReference>
<keyword evidence="1" id="KW-1015">Disulfide bond</keyword>
<dbReference type="Gene3D" id="3.40.390.10">
    <property type="entry name" value="Collagenase (Catalytic Domain)"/>
    <property type="match status" value="1"/>
</dbReference>
<evidence type="ECO:0000313" key="5">
    <source>
        <dbReference type="EMBL" id="CAF1386985.1"/>
    </source>
</evidence>
<evidence type="ECO:0000313" key="6">
    <source>
        <dbReference type="EMBL" id="CAF4101805.1"/>
    </source>
</evidence>
<dbReference type="InterPro" id="IPR002870">
    <property type="entry name" value="Peptidase_M12B_N"/>
</dbReference>
<feature type="non-terminal residue" evidence="5">
    <location>
        <position position="1"/>
    </location>
</feature>